<keyword evidence="11" id="KW-1185">Reference proteome</keyword>
<evidence type="ECO:0000313" key="9">
    <source>
        <dbReference type="EMBL" id="CAF0790086.1"/>
    </source>
</evidence>
<dbReference type="Proteomes" id="UP000663874">
    <property type="component" value="Unassembled WGS sequence"/>
</dbReference>
<gene>
    <name evidence="10" type="ORF">FNK824_LOCUS139</name>
    <name evidence="8" type="ORF">JXQ802_LOCUS946</name>
    <name evidence="9" type="ORF">SEV965_LOCUS108</name>
</gene>
<evidence type="ECO:0000256" key="2">
    <source>
        <dbReference type="ARBA" id="ARBA00022694"/>
    </source>
</evidence>
<dbReference type="Pfam" id="PF01951">
    <property type="entry name" value="Archease"/>
    <property type="match status" value="1"/>
</dbReference>
<evidence type="ECO:0000313" key="8">
    <source>
        <dbReference type="EMBL" id="CAF0737934.1"/>
    </source>
</evidence>
<dbReference type="EMBL" id="CAJNOL010000010">
    <property type="protein sequence ID" value="CAF0737934.1"/>
    <property type="molecule type" value="Genomic_DNA"/>
</dbReference>
<comment type="caution">
    <text evidence="8">The sequence shown here is derived from an EMBL/GenBank/DDBJ whole genome shotgun (WGS) entry which is preliminary data.</text>
</comment>
<dbReference type="SUPFAM" id="SSF69819">
    <property type="entry name" value="MTH1598-like"/>
    <property type="match status" value="1"/>
</dbReference>
<keyword evidence="3" id="KW-0479">Metal-binding</keyword>
<keyword evidence="2" id="KW-0819">tRNA processing</keyword>
<dbReference type="EMBL" id="CAJOBE010000005">
    <property type="protein sequence ID" value="CAF3534295.1"/>
    <property type="molecule type" value="Genomic_DNA"/>
</dbReference>
<dbReference type="GO" id="GO:0072669">
    <property type="term" value="C:tRNA-splicing ligase complex"/>
    <property type="evidence" value="ECO:0007669"/>
    <property type="project" value="TreeGrafter"/>
</dbReference>
<dbReference type="InterPro" id="IPR002804">
    <property type="entry name" value="Archease"/>
</dbReference>
<dbReference type="Proteomes" id="UP000663889">
    <property type="component" value="Unassembled WGS sequence"/>
</dbReference>
<evidence type="ECO:0000256" key="4">
    <source>
        <dbReference type="ARBA" id="ARBA00022837"/>
    </source>
</evidence>
<keyword evidence="6" id="KW-0472">Membrane</keyword>
<protein>
    <recommendedName>
        <fullName evidence="7">Archease domain-containing protein</fullName>
    </recommendedName>
</protein>
<dbReference type="AlphaFoldDB" id="A0A813ND87"/>
<proteinExistence type="inferred from homology"/>
<evidence type="ECO:0000256" key="1">
    <source>
        <dbReference type="ARBA" id="ARBA00007963"/>
    </source>
</evidence>
<evidence type="ECO:0000256" key="3">
    <source>
        <dbReference type="ARBA" id="ARBA00022723"/>
    </source>
</evidence>
<evidence type="ECO:0000256" key="5">
    <source>
        <dbReference type="SAM" id="MobiDB-lite"/>
    </source>
</evidence>
<evidence type="ECO:0000313" key="11">
    <source>
        <dbReference type="Proteomes" id="UP000663870"/>
    </source>
</evidence>
<feature type="domain" description="Archease" evidence="7">
    <location>
        <begin position="117"/>
        <end position="255"/>
    </location>
</feature>
<organism evidence="8 11">
    <name type="scientific">Rotaria sordida</name>
    <dbReference type="NCBI Taxonomy" id="392033"/>
    <lineage>
        <taxon>Eukaryota</taxon>
        <taxon>Metazoa</taxon>
        <taxon>Spiralia</taxon>
        <taxon>Gnathifera</taxon>
        <taxon>Rotifera</taxon>
        <taxon>Eurotatoria</taxon>
        <taxon>Bdelloidea</taxon>
        <taxon>Philodinida</taxon>
        <taxon>Philodinidae</taxon>
        <taxon>Rotaria</taxon>
    </lineage>
</organism>
<dbReference type="InterPro" id="IPR023572">
    <property type="entry name" value="Archease_dom"/>
</dbReference>
<dbReference type="PANTHER" id="PTHR12682">
    <property type="entry name" value="ARCHEASE"/>
    <property type="match status" value="1"/>
</dbReference>
<dbReference type="PANTHER" id="PTHR12682:SF11">
    <property type="entry name" value="PROTEIN ARCHEASE"/>
    <property type="match status" value="1"/>
</dbReference>
<dbReference type="Gene3D" id="3.55.10.10">
    <property type="entry name" value="Archease domain"/>
    <property type="match status" value="1"/>
</dbReference>
<accession>A0A813ND87</accession>
<feature type="region of interest" description="Disordered" evidence="5">
    <location>
        <begin position="76"/>
        <end position="108"/>
    </location>
</feature>
<comment type="similarity">
    <text evidence="1">Belongs to the archease family.</text>
</comment>
<keyword evidence="6" id="KW-0812">Transmembrane</keyword>
<keyword evidence="4" id="KW-0106">Calcium</keyword>
<evidence type="ECO:0000256" key="6">
    <source>
        <dbReference type="SAM" id="Phobius"/>
    </source>
</evidence>
<dbReference type="EMBL" id="CAJNOU010000002">
    <property type="protein sequence ID" value="CAF0790086.1"/>
    <property type="molecule type" value="Genomic_DNA"/>
</dbReference>
<dbReference type="FunFam" id="3.55.10.10:FF:000001">
    <property type="entry name" value="protein archease isoform X1"/>
    <property type="match status" value="1"/>
</dbReference>
<feature type="transmembrane region" description="Helical" evidence="6">
    <location>
        <begin position="21"/>
        <end position="42"/>
    </location>
</feature>
<reference evidence="8" key="1">
    <citation type="submission" date="2021-02" db="EMBL/GenBank/DDBJ databases">
        <authorList>
            <person name="Nowell W R."/>
        </authorList>
    </citation>
    <scope>NUCLEOTIDE SEQUENCE</scope>
</reference>
<dbReference type="Proteomes" id="UP000663870">
    <property type="component" value="Unassembled WGS sequence"/>
</dbReference>
<evidence type="ECO:0000313" key="10">
    <source>
        <dbReference type="EMBL" id="CAF3534295.1"/>
    </source>
</evidence>
<dbReference type="GO" id="GO:0006388">
    <property type="term" value="P:tRNA splicing, via endonucleolytic cleavage and ligation"/>
    <property type="evidence" value="ECO:0007669"/>
    <property type="project" value="TreeGrafter"/>
</dbReference>
<dbReference type="InterPro" id="IPR036820">
    <property type="entry name" value="Archease_dom_sf"/>
</dbReference>
<dbReference type="GO" id="GO:0046872">
    <property type="term" value="F:metal ion binding"/>
    <property type="evidence" value="ECO:0007669"/>
    <property type="project" value="UniProtKB-KW"/>
</dbReference>
<keyword evidence="6" id="KW-1133">Transmembrane helix</keyword>
<name>A0A813ND87_9BILA</name>
<evidence type="ECO:0000259" key="7">
    <source>
        <dbReference type="Pfam" id="PF01951"/>
    </source>
</evidence>
<sequence>MLGRLFRSQNRTVIYNRAHRITASFLIGVTCVSFLAVCHQLYKAKTEYLPDIRRRGKERLEKALALRQSEAELFNPMSKESEKKIQDSNTKNNQNEEENGPSASNENVTFDYPDIKYEFLDNTADIQIHAWGNSLEESFEQVAMGMFAYMTDIDRIENRDMKQIDIQAEGDLQNLLYKFLSEWLEVYGTEDYFIARKIEINLFDRNQLRIIARGYGEIFDLSRHTQGTEIKAITYSNMQIHEEASTHDVYVIVDI</sequence>